<dbReference type="InterPro" id="IPR029063">
    <property type="entry name" value="SAM-dependent_MTases_sf"/>
</dbReference>
<keyword evidence="3" id="KW-0489">Methyltransferase</keyword>
<dbReference type="Pfam" id="PF13489">
    <property type="entry name" value="Methyltransf_23"/>
    <property type="match status" value="1"/>
</dbReference>
<dbReference type="CDD" id="cd02440">
    <property type="entry name" value="AdoMet_MTases"/>
    <property type="match status" value="1"/>
</dbReference>
<protein>
    <submittedName>
        <fullName evidence="3">Methyltransferase type 11</fullName>
    </submittedName>
</protein>
<dbReference type="AlphaFoldDB" id="Q02BA4"/>
<keyword evidence="2" id="KW-0812">Transmembrane</keyword>
<evidence type="ECO:0000256" key="2">
    <source>
        <dbReference type="SAM" id="Phobius"/>
    </source>
</evidence>
<keyword evidence="2" id="KW-0472">Membrane</keyword>
<feature type="compositionally biased region" description="Basic and acidic residues" evidence="1">
    <location>
        <begin position="16"/>
        <end position="36"/>
    </location>
</feature>
<evidence type="ECO:0000313" key="3">
    <source>
        <dbReference type="EMBL" id="ABJ81662.1"/>
    </source>
</evidence>
<feature type="region of interest" description="Disordered" evidence="1">
    <location>
        <begin position="1"/>
        <end position="36"/>
    </location>
</feature>
<dbReference type="STRING" id="234267.Acid_0661"/>
<gene>
    <name evidence="3" type="ordered locus">Acid_0661</name>
</gene>
<organism evidence="3">
    <name type="scientific">Solibacter usitatus (strain Ellin6076)</name>
    <dbReference type="NCBI Taxonomy" id="234267"/>
    <lineage>
        <taxon>Bacteria</taxon>
        <taxon>Pseudomonadati</taxon>
        <taxon>Acidobacteriota</taxon>
        <taxon>Terriglobia</taxon>
        <taxon>Bryobacterales</taxon>
        <taxon>Solibacteraceae</taxon>
        <taxon>Candidatus Solibacter</taxon>
    </lineage>
</organism>
<dbReference type="GO" id="GO:0032259">
    <property type="term" value="P:methylation"/>
    <property type="evidence" value="ECO:0007669"/>
    <property type="project" value="UniProtKB-KW"/>
</dbReference>
<keyword evidence="3" id="KW-0808">Transferase</keyword>
<feature type="transmembrane region" description="Helical" evidence="2">
    <location>
        <begin position="241"/>
        <end position="260"/>
    </location>
</feature>
<dbReference type="GO" id="GO:0008168">
    <property type="term" value="F:methyltransferase activity"/>
    <property type="evidence" value="ECO:0007669"/>
    <property type="project" value="UniProtKB-KW"/>
</dbReference>
<dbReference type="HOGENOM" id="CLU_993242_0_0_0"/>
<keyword evidence="2" id="KW-1133">Transmembrane helix</keyword>
<reference evidence="3" key="1">
    <citation type="submission" date="2006-10" db="EMBL/GenBank/DDBJ databases">
        <title>Complete sequence of Solibacter usitatus Ellin6076.</title>
        <authorList>
            <consortium name="US DOE Joint Genome Institute"/>
            <person name="Copeland A."/>
            <person name="Lucas S."/>
            <person name="Lapidus A."/>
            <person name="Barry K."/>
            <person name="Detter J.C."/>
            <person name="Glavina del Rio T."/>
            <person name="Hammon N."/>
            <person name="Israni S."/>
            <person name="Dalin E."/>
            <person name="Tice H."/>
            <person name="Pitluck S."/>
            <person name="Thompson L.S."/>
            <person name="Brettin T."/>
            <person name="Bruce D."/>
            <person name="Han C."/>
            <person name="Tapia R."/>
            <person name="Gilna P."/>
            <person name="Schmutz J."/>
            <person name="Larimer F."/>
            <person name="Land M."/>
            <person name="Hauser L."/>
            <person name="Kyrpides N."/>
            <person name="Mikhailova N."/>
            <person name="Janssen P.H."/>
            <person name="Kuske C.R."/>
            <person name="Richardson P."/>
        </authorList>
    </citation>
    <scope>NUCLEOTIDE SEQUENCE</scope>
    <source>
        <strain evidence="3">Ellin6076</strain>
    </source>
</reference>
<dbReference type="KEGG" id="sus:Acid_0661"/>
<dbReference type="eggNOG" id="COG0500">
    <property type="taxonomic scope" value="Bacteria"/>
</dbReference>
<dbReference type="SUPFAM" id="SSF53335">
    <property type="entry name" value="S-adenosyl-L-methionine-dependent methyltransferases"/>
    <property type="match status" value="1"/>
</dbReference>
<accession>Q02BA4</accession>
<dbReference type="Gene3D" id="3.40.50.150">
    <property type="entry name" value="Vaccinia Virus protein VP39"/>
    <property type="match status" value="1"/>
</dbReference>
<dbReference type="InParanoid" id="Q02BA4"/>
<sequence>MVLAGQEGASTNMRTQRTESRDLLHTRTNMADRKDESWRPQLHAFGQGSLETAKASIRRFLDLQSGSIWRDVSSELPHVRGRALDVGCGAQPFRSLFDQSVQYVGIDTIYARMHFGYHLPDTVYYDGVAWPVDDGWADFILCTEALEHVYDTDHFLAEARRCLAAGGRVLITVPFSARWHYIPHDYWRFTPSSLKKVLTEAGFSSVVVYARGNEITVACYKVMALIVPLLLPQGKGRVTAVMLRLIGIVLAPVVLMLAVCGNLSLRGRGGDDCLGYTVVAQGGEPR</sequence>
<dbReference type="EMBL" id="CP000473">
    <property type="protein sequence ID" value="ABJ81662.1"/>
    <property type="molecule type" value="Genomic_DNA"/>
</dbReference>
<proteinExistence type="predicted"/>
<evidence type="ECO:0000256" key="1">
    <source>
        <dbReference type="SAM" id="MobiDB-lite"/>
    </source>
</evidence>
<name>Q02BA4_SOLUE</name>